<sequence>MLVLNSDSFELKSLRNSVNWGIETERKNFRHRLAELISGCVPSSNLNLTAIFSVEEMDWILTNSINDRPGQQIIEFVAKAGYKYRPDVEEIDVNGEPWPQRTTLVHLVAKSADQNGSHRLRDEIISDLLKIYGNFHVNYIDDSGLTHFHAACAFGRLNDDSIERYLNEARVNPNHCMLPQTGDTPLLLALNQHPDFKNRSHVLSCLLKAGADPNAINIVNGFTPLHVICQKSWTDRDMVNEFFNMCEALSERQVNVDAQDYFGNTPLHMAAYCRNDEAVKALLKLGANPNIVNSKGLTLLHVICHVGPDDEDLMDSCFEINKELQLHVRDEKDRTSLELALSHGYRYLAESLLRHGCDPNSANSQGLTPLHVICNRKEDDDDLLKTFYRVCDELNHVVQVDARDKSGQTPLHYALANGCKERMVQKLLHRRAEPHAVDAEGSTALHAICRRKQDDDLVEIFFDYLDDLQQAVRLDARDNTGRTPLEWAVANYQSKNVEELLRRGADVSGFVFPSETEYDETFPSQTITDNESKLKLVCRILVCLDWLTIKYYRLTTNDFLTIVKFFVKHELFLDSKDLTSLKEFANRAKNIQINNRNSITSVYDLIVSEPVEAAKLILIQDSLYFPPNPIELCEMPLCEMISRRFFLNLSVYPFWELIHRRLPLEICEIILGKSMNKDLSSIILAATCEGKYK</sequence>
<dbReference type="SMART" id="SM00248">
    <property type="entry name" value="ANK"/>
    <property type="match status" value="10"/>
</dbReference>
<dbReference type="InterPro" id="IPR036770">
    <property type="entry name" value="Ankyrin_rpt-contain_sf"/>
</dbReference>
<dbReference type="InterPro" id="IPR002110">
    <property type="entry name" value="Ankyrin_rpt"/>
</dbReference>
<feature type="repeat" description="ANK" evidence="3">
    <location>
        <begin position="262"/>
        <end position="294"/>
    </location>
</feature>
<gene>
    <name evidence="4" type="ORF">TKK_002064</name>
</gene>
<name>A0ABD2XL04_9HYME</name>
<keyword evidence="5" id="KW-1185">Reference proteome</keyword>
<feature type="repeat" description="ANK" evidence="3">
    <location>
        <begin position="332"/>
        <end position="364"/>
    </location>
</feature>
<accession>A0ABD2XL04</accession>
<dbReference type="SUPFAM" id="SSF48403">
    <property type="entry name" value="Ankyrin repeat"/>
    <property type="match status" value="1"/>
</dbReference>
<dbReference type="Pfam" id="PF12796">
    <property type="entry name" value="Ank_2"/>
    <property type="match status" value="2"/>
</dbReference>
<evidence type="ECO:0000313" key="5">
    <source>
        <dbReference type="Proteomes" id="UP001627154"/>
    </source>
</evidence>
<dbReference type="PROSITE" id="PS50088">
    <property type="entry name" value="ANK_REPEAT"/>
    <property type="match status" value="4"/>
</dbReference>
<feature type="repeat" description="ANK" evidence="3">
    <location>
        <begin position="480"/>
        <end position="508"/>
    </location>
</feature>
<evidence type="ECO:0000256" key="3">
    <source>
        <dbReference type="PROSITE-ProRule" id="PRU00023"/>
    </source>
</evidence>
<evidence type="ECO:0000256" key="1">
    <source>
        <dbReference type="ARBA" id="ARBA00022737"/>
    </source>
</evidence>
<evidence type="ECO:0000256" key="2">
    <source>
        <dbReference type="ARBA" id="ARBA00023043"/>
    </source>
</evidence>
<keyword evidence="1" id="KW-0677">Repeat</keyword>
<comment type="caution">
    <text evidence="4">The sequence shown here is derived from an EMBL/GenBank/DDBJ whole genome shotgun (WGS) entry which is preliminary data.</text>
</comment>
<keyword evidence="2 3" id="KW-0040">ANK repeat</keyword>
<organism evidence="4 5">
    <name type="scientific">Trichogramma kaykai</name>
    <dbReference type="NCBI Taxonomy" id="54128"/>
    <lineage>
        <taxon>Eukaryota</taxon>
        <taxon>Metazoa</taxon>
        <taxon>Ecdysozoa</taxon>
        <taxon>Arthropoda</taxon>
        <taxon>Hexapoda</taxon>
        <taxon>Insecta</taxon>
        <taxon>Pterygota</taxon>
        <taxon>Neoptera</taxon>
        <taxon>Endopterygota</taxon>
        <taxon>Hymenoptera</taxon>
        <taxon>Apocrita</taxon>
        <taxon>Proctotrupomorpha</taxon>
        <taxon>Chalcidoidea</taxon>
        <taxon>Trichogrammatidae</taxon>
        <taxon>Trichogramma</taxon>
    </lineage>
</organism>
<proteinExistence type="predicted"/>
<feature type="repeat" description="ANK" evidence="3">
    <location>
        <begin position="406"/>
        <end position="439"/>
    </location>
</feature>
<evidence type="ECO:0000313" key="4">
    <source>
        <dbReference type="EMBL" id="KAL3405708.1"/>
    </source>
</evidence>
<dbReference type="Gene3D" id="1.25.40.20">
    <property type="entry name" value="Ankyrin repeat-containing domain"/>
    <property type="match status" value="4"/>
</dbReference>
<protein>
    <submittedName>
        <fullName evidence="4">Uncharacterized protein</fullName>
    </submittedName>
</protein>
<reference evidence="4 5" key="1">
    <citation type="journal article" date="2024" name="bioRxiv">
        <title>A reference genome for Trichogramma kaykai: A tiny desert-dwelling parasitoid wasp with competing sex-ratio distorters.</title>
        <authorList>
            <person name="Culotta J."/>
            <person name="Lindsey A.R."/>
        </authorList>
    </citation>
    <scope>NUCLEOTIDE SEQUENCE [LARGE SCALE GENOMIC DNA]</scope>
    <source>
        <strain evidence="4 5">KSX58</strain>
    </source>
</reference>
<dbReference type="PANTHER" id="PTHR24198">
    <property type="entry name" value="ANKYRIN REPEAT AND PROTEIN KINASE DOMAIN-CONTAINING PROTEIN"/>
    <property type="match status" value="1"/>
</dbReference>
<dbReference type="PANTHER" id="PTHR24198:SF165">
    <property type="entry name" value="ANKYRIN REPEAT-CONTAINING PROTEIN-RELATED"/>
    <property type="match status" value="1"/>
</dbReference>
<dbReference type="PROSITE" id="PS50297">
    <property type="entry name" value="ANK_REP_REGION"/>
    <property type="match status" value="3"/>
</dbReference>
<dbReference type="EMBL" id="JBJJXI010000020">
    <property type="protein sequence ID" value="KAL3405708.1"/>
    <property type="molecule type" value="Genomic_DNA"/>
</dbReference>
<dbReference type="Proteomes" id="UP001627154">
    <property type="component" value="Unassembled WGS sequence"/>
</dbReference>
<dbReference type="AlphaFoldDB" id="A0ABD2XL04"/>